<accession>A0ABZ1RUZ4</accession>
<feature type="transmembrane region" description="Helical" evidence="1">
    <location>
        <begin position="211"/>
        <end position="233"/>
    </location>
</feature>
<keyword evidence="3" id="KW-1185">Reference proteome</keyword>
<evidence type="ECO:0000313" key="2">
    <source>
        <dbReference type="EMBL" id="WUO50329.1"/>
    </source>
</evidence>
<keyword evidence="1" id="KW-0812">Transmembrane</keyword>
<protein>
    <submittedName>
        <fullName evidence="2">ABC transporter permease</fullName>
    </submittedName>
</protein>
<reference evidence="2" key="1">
    <citation type="submission" date="2022-10" db="EMBL/GenBank/DDBJ databases">
        <title>The complete genomes of actinobacterial strains from the NBC collection.</title>
        <authorList>
            <person name="Joergensen T.S."/>
            <person name="Alvarez Arevalo M."/>
            <person name="Sterndorff E.B."/>
            <person name="Faurdal D."/>
            <person name="Vuksanovic O."/>
            <person name="Mourched A.-S."/>
            <person name="Charusanti P."/>
            <person name="Shaw S."/>
            <person name="Blin K."/>
            <person name="Weber T."/>
        </authorList>
    </citation>
    <scope>NUCLEOTIDE SEQUENCE</scope>
    <source>
        <strain evidence="2">NBC_00283</strain>
    </source>
</reference>
<dbReference type="Proteomes" id="UP001432075">
    <property type="component" value="Chromosome"/>
</dbReference>
<feature type="transmembrane region" description="Helical" evidence="1">
    <location>
        <begin position="179"/>
        <end position="204"/>
    </location>
</feature>
<keyword evidence="1" id="KW-0472">Membrane</keyword>
<dbReference type="EMBL" id="CP108057">
    <property type="protein sequence ID" value="WUO50329.1"/>
    <property type="molecule type" value="Genomic_DNA"/>
</dbReference>
<name>A0ABZ1RUZ4_9ACTN</name>
<sequence>MTALAPTTAADTRHPSAPPRLTRWLLRLHRPALYVWAGLVIVLSAALLWLGGPLTDAAGAAWEQYNACGEAPTCVYDQPSIIRYKDVYSVTTFAVLIAPFLVAAWAGATLTSRELETGTAQLTWTQSVSPVRWLTVRLAAPAALVAAGTGLLVALHHLAWSAGEGRIRTAKSWSDFPTFYAGGIVTVALALLGLVVGVLVGLLWHRSLPALATSVAATAGAFTLVNLALPHLWPSVTRVTTRTQGAPSGGGLTVEQGILTSTGARLPDPYCGGDVFPDCRATYDGLDAVGYYHDYHPLSHYWPLQLTATALTLAIGALLVFAAFRVLRSRTGGAPRRGRTTAV</sequence>
<feature type="transmembrane region" description="Helical" evidence="1">
    <location>
        <begin position="33"/>
        <end position="52"/>
    </location>
</feature>
<feature type="transmembrane region" description="Helical" evidence="1">
    <location>
        <begin position="87"/>
        <end position="108"/>
    </location>
</feature>
<evidence type="ECO:0000313" key="3">
    <source>
        <dbReference type="Proteomes" id="UP001432075"/>
    </source>
</evidence>
<feature type="transmembrane region" description="Helical" evidence="1">
    <location>
        <begin position="138"/>
        <end position="159"/>
    </location>
</feature>
<proteinExistence type="predicted"/>
<evidence type="ECO:0000256" key="1">
    <source>
        <dbReference type="SAM" id="Phobius"/>
    </source>
</evidence>
<feature type="transmembrane region" description="Helical" evidence="1">
    <location>
        <begin position="304"/>
        <end position="327"/>
    </location>
</feature>
<keyword evidence="1" id="KW-1133">Transmembrane helix</keyword>
<organism evidence="2 3">
    <name type="scientific">Streptomyces goshikiensis</name>
    <dbReference type="NCBI Taxonomy" id="1942"/>
    <lineage>
        <taxon>Bacteria</taxon>
        <taxon>Bacillati</taxon>
        <taxon>Actinomycetota</taxon>
        <taxon>Actinomycetes</taxon>
        <taxon>Kitasatosporales</taxon>
        <taxon>Streptomycetaceae</taxon>
        <taxon>Streptomyces</taxon>
    </lineage>
</organism>
<dbReference type="RefSeq" id="WP_328777173.1">
    <property type="nucleotide sequence ID" value="NZ_CP108057.1"/>
</dbReference>
<gene>
    <name evidence="2" type="ORF">OHU17_33305</name>
</gene>